<dbReference type="InterPro" id="IPR051241">
    <property type="entry name" value="DZIP_RILPL"/>
</dbReference>
<feature type="coiled-coil region" evidence="3">
    <location>
        <begin position="243"/>
        <end position="270"/>
    </location>
</feature>
<evidence type="ECO:0000256" key="5">
    <source>
        <dbReference type="SAM" id="SignalP"/>
    </source>
</evidence>
<protein>
    <submittedName>
        <fullName evidence="7">Zinc finger protein</fullName>
    </submittedName>
</protein>
<evidence type="ECO:0000313" key="8">
    <source>
        <dbReference type="Proteomes" id="UP000017861"/>
    </source>
</evidence>
<comment type="caution">
    <text evidence="7">The sequence shown here is derived from an EMBL/GenBank/DDBJ whole genome shotgun (WGS) entry which is preliminary data.</text>
</comment>
<proteinExistence type="predicted"/>
<dbReference type="PROSITE" id="PS50157">
    <property type="entry name" value="ZINC_FINGER_C2H2_2"/>
    <property type="match status" value="1"/>
</dbReference>
<evidence type="ECO:0000256" key="3">
    <source>
        <dbReference type="SAM" id="Coils"/>
    </source>
</evidence>
<dbReference type="PANTHER" id="PTHR21502:SF3">
    <property type="entry name" value="CILIUM ASSEMBLY PROTEIN DZIP1L"/>
    <property type="match status" value="1"/>
</dbReference>
<accession>V5BC91</accession>
<dbReference type="VEuPathDB" id="TriTrypDB:TCDM_06357"/>
<feature type="compositionally biased region" description="Basic and acidic residues" evidence="4">
    <location>
        <begin position="677"/>
        <end position="690"/>
    </location>
</feature>
<feature type="compositionally biased region" description="Basic and acidic residues" evidence="4">
    <location>
        <begin position="464"/>
        <end position="483"/>
    </location>
</feature>
<keyword evidence="2" id="KW-0479">Metal-binding</keyword>
<dbReference type="AlphaFoldDB" id="V5BC91"/>
<feature type="compositionally biased region" description="Basic and acidic residues" evidence="4">
    <location>
        <begin position="660"/>
        <end position="670"/>
    </location>
</feature>
<reference evidence="7 8" key="1">
    <citation type="journal article" date="2014" name="Genome Announc.">
        <title>Trypanosoma cruzi Clone Dm28c Draft Genome Sequence.</title>
        <authorList>
            <person name="Grisard E.C."/>
            <person name="Teixeira S.M."/>
            <person name="de Almeida L.G."/>
            <person name="Stoco P.H."/>
            <person name="Gerber A.L."/>
            <person name="Talavera-Lopez C."/>
            <person name="Lima O.C."/>
            <person name="Andersson B."/>
            <person name="de Vasconcelos A.T."/>
        </authorList>
    </citation>
    <scope>NUCLEOTIDE SEQUENCE [LARGE SCALE GENOMIC DNA]</scope>
    <source>
        <strain evidence="7 8">Dm28c</strain>
    </source>
</reference>
<dbReference type="Proteomes" id="UP000017861">
    <property type="component" value="Unassembled WGS sequence"/>
</dbReference>
<gene>
    <name evidence="7" type="ORF">TCDM_06357</name>
</gene>
<keyword evidence="5" id="KW-0732">Signal</keyword>
<evidence type="ECO:0000259" key="6">
    <source>
        <dbReference type="PROSITE" id="PS50157"/>
    </source>
</evidence>
<keyword evidence="2" id="KW-0862">Zinc</keyword>
<dbReference type="GO" id="GO:0005737">
    <property type="term" value="C:cytoplasm"/>
    <property type="evidence" value="ECO:0007669"/>
    <property type="project" value="TreeGrafter"/>
</dbReference>
<dbReference type="PANTHER" id="PTHR21502">
    <property type="entry name" value="ZINC FINGER PROTEIN DZIP1"/>
    <property type="match status" value="1"/>
</dbReference>
<name>V5BC91_TRYCR</name>
<feature type="region of interest" description="Disordered" evidence="4">
    <location>
        <begin position="452"/>
        <end position="485"/>
    </location>
</feature>
<feature type="chain" id="PRO_5004731481" evidence="5">
    <location>
        <begin position="19"/>
        <end position="724"/>
    </location>
</feature>
<feature type="region of interest" description="Disordered" evidence="4">
    <location>
        <begin position="646"/>
        <end position="706"/>
    </location>
</feature>
<keyword evidence="1 3" id="KW-0175">Coiled coil</keyword>
<feature type="coiled-coil region" evidence="3">
    <location>
        <begin position="115"/>
        <end position="163"/>
    </location>
</feature>
<evidence type="ECO:0000256" key="1">
    <source>
        <dbReference type="ARBA" id="ARBA00023054"/>
    </source>
</evidence>
<feature type="domain" description="C2H2-type" evidence="6">
    <location>
        <begin position="192"/>
        <end position="220"/>
    </location>
</feature>
<feature type="signal peptide" evidence="5">
    <location>
        <begin position="1"/>
        <end position="18"/>
    </location>
</feature>
<feature type="compositionally biased region" description="Polar residues" evidence="4">
    <location>
        <begin position="695"/>
        <end position="704"/>
    </location>
</feature>
<keyword evidence="2" id="KW-0863">Zinc-finger</keyword>
<dbReference type="EMBL" id="AYLP01000067">
    <property type="protein sequence ID" value="ESS65319.1"/>
    <property type="molecule type" value="Genomic_DNA"/>
</dbReference>
<dbReference type="OrthoDB" id="267058at2759"/>
<evidence type="ECO:0000256" key="4">
    <source>
        <dbReference type="SAM" id="MobiDB-lite"/>
    </source>
</evidence>
<dbReference type="GO" id="GO:0008270">
    <property type="term" value="F:zinc ion binding"/>
    <property type="evidence" value="ECO:0007669"/>
    <property type="project" value="UniProtKB-KW"/>
</dbReference>
<feature type="coiled-coil region" evidence="3">
    <location>
        <begin position="311"/>
        <end position="338"/>
    </location>
</feature>
<sequence>MSLLLLLFFDFFYFFSFAYPVAVGSVTEGMESGRSPLKRKAFEFQLHRPPCDTAFLAVVDAPVLFNADDATSGKVKDATIRHIGWHVLHLPEEWFFSQKSRELTERVCQSMQCTIQYLAYRMKELQAELKKARQDVEEIGEERNEAFEELVELREVVARMKQRYEARGQSRLATKAAAPDRLMVVEKPRRSFMCSLCGNFYPSTSSLESHVRKRHRRGEHHAAMNTAPAAIQKKVGEGNNFSNDLLRGEVTSLRKEVMSLREAMAAEKEKRQLDATLSFFSPVSVAAIPAHHLPGPPLHERDISHILPRLQEEEKRKMDALQDELRVTKSRLQQMEEVIYRQAREIEGGYGRRTHGLESSTLEEILPKNAVPVSTSVRNKGLARFASGSSLHSTNRYPLRMADTHETVNKEVSIGKEGDLVSRRMEVLEPNHEAKMPLDQHLAVLLGHSSSASWPAPTPVSPPSREESVHSPSVDEFRPEISESPRQYSKLTASVGKLSVSPASEASKVSVVAKNNVPFLEIHPSQAAGYSGSVFTSLNLGSVGVVDDGGLHRILAHQIGPTSHLRAGETNIVTKNGEKALDIDNAGLVGDQNKGLVFSSSLRGFSENSVPNFNRLNSLQEINCGYSFDSYISPLRSSAYGEAPFRKKTPSGLTSNSFRSRAEEGAESHVRVFAGETPRKEEKHAEEERIAVAQKKTSLESVTSEKSKKWKKLFLSRLFMKRKK</sequence>
<organism evidence="7 8">
    <name type="scientific">Trypanosoma cruzi Dm28c</name>
    <dbReference type="NCBI Taxonomy" id="1416333"/>
    <lineage>
        <taxon>Eukaryota</taxon>
        <taxon>Discoba</taxon>
        <taxon>Euglenozoa</taxon>
        <taxon>Kinetoplastea</taxon>
        <taxon>Metakinetoplastina</taxon>
        <taxon>Trypanosomatida</taxon>
        <taxon>Trypanosomatidae</taxon>
        <taxon>Trypanosoma</taxon>
        <taxon>Schizotrypanum</taxon>
    </lineage>
</organism>
<evidence type="ECO:0000256" key="2">
    <source>
        <dbReference type="PROSITE-ProRule" id="PRU00042"/>
    </source>
</evidence>
<dbReference type="InterPro" id="IPR013087">
    <property type="entry name" value="Znf_C2H2_type"/>
</dbReference>
<dbReference type="PROSITE" id="PS00028">
    <property type="entry name" value="ZINC_FINGER_C2H2_1"/>
    <property type="match status" value="1"/>
</dbReference>
<evidence type="ECO:0000313" key="7">
    <source>
        <dbReference type="EMBL" id="ESS65319.1"/>
    </source>
</evidence>